<organism evidence="3">
    <name type="scientific">Rhizophora mucronata</name>
    <name type="common">Asiatic mangrove</name>
    <dbReference type="NCBI Taxonomy" id="61149"/>
    <lineage>
        <taxon>Eukaryota</taxon>
        <taxon>Viridiplantae</taxon>
        <taxon>Streptophyta</taxon>
        <taxon>Embryophyta</taxon>
        <taxon>Tracheophyta</taxon>
        <taxon>Spermatophyta</taxon>
        <taxon>Magnoliopsida</taxon>
        <taxon>eudicotyledons</taxon>
        <taxon>Gunneridae</taxon>
        <taxon>Pentapetalae</taxon>
        <taxon>rosids</taxon>
        <taxon>fabids</taxon>
        <taxon>Malpighiales</taxon>
        <taxon>Rhizophoraceae</taxon>
        <taxon>Rhizophora</taxon>
    </lineage>
</organism>
<sequence length="250" mass="29456">MAVRVFPRSKIRNFSTILLQYITNKNTIKPSVPALNFIALSKPSSASRQYHDGRPRGPLWRGKKLIGKEALFVIMGLKRFKNDEDKLDKFIKTHVLRLLKMELITVLIELERQDEVSLALKIFQVIQKQDWYKPDVYLYKDLIISLMRNQKMEEAMQLWQNMRNEDLFPDGHMYTEAIRGFLKDGSPADAMNIYEDMKKSPDPPEELPFRILLKGLLPHPLLRNRVKQDYEELFPEKHVYDPPEEIFGVR</sequence>
<accession>A0A2P2IKV4</accession>
<dbReference type="InterPro" id="IPR044795">
    <property type="entry name" value="THA8L-like"/>
</dbReference>
<dbReference type="InterPro" id="IPR011990">
    <property type="entry name" value="TPR-like_helical_dom_sf"/>
</dbReference>
<dbReference type="Pfam" id="PF13812">
    <property type="entry name" value="PPR_3"/>
    <property type="match status" value="1"/>
</dbReference>
<dbReference type="AlphaFoldDB" id="A0A2P2IKV4"/>
<dbReference type="NCBIfam" id="TIGR00756">
    <property type="entry name" value="PPR"/>
    <property type="match status" value="1"/>
</dbReference>
<keyword evidence="1" id="KW-0677">Repeat</keyword>
<reference evidence="3" key="1">
    <citation type="submission" date="2018-02" db="EMBL/GenBank/DDBJ databases">
        <title>Rhizophora mucronata_Transcriptome.</title>
        <authorList>
            <person name="Meera S.P."/>
            <person name="Sreeshan A."/>
            <person name="Augustine A."/>
        </authorList>
    </citation>
    <scope>NUCLEOTIDE SEQUENCE</scope>
    <source>
        <tissue evidence="3">Leaf</tissue>
    </source>
</reference>
<evidence type="ECO:0000256" key="1">
    <source>
        <dbReference type="ARBA" id="ARBA00022737"/>
    </source>
</evidence>
<protein>
    <submittedName>
        <fullName evidence="3">Uncharacterized protein MANES_02G126700</fullName>
    </submittedName>
</protein>
<feature type="repeat" description="PPR" evidence="2">
    <location>
        <begin position="135"/>
        <end position="169"/>
    </location>
</feature>
<evidence type="ECO:0000313" key="3">
    <source>
        <dbReference type="EMBL" id="MBW81874.1"/>
    </source>
</evidence>
<proteinExistence type="predicted"/>
<feature type="repeat" description="PPR" evidence="2">
    <location>
        <begin position="170"/>
        <end position="204"/>
    </location>
</feature>
<dbReference type="Gene3D" id="1.25.40.10">
    <property type="entry name" value="Tetratricopeptide repeat domain"/>
    <property type="match status" value="1"/>
</dbReference>
<name>A0A2P2IKV4_RHIMU</name>
<dbReference type="PROSITE" id="PS51375">
    <property type="entry name" value="PPR"/>
    <property type="match status" value="2"/>
</dbReference>
<dbReference type="EMBL" id="GGEC01001391">
    <property type="protein sequence ID" value="MBW81874.1"/>
    <property type="molecule type" value="Transcribed_RNA"/>
</dbReference>
<evidence type="ECO:0000256" key="2">
    <source>
        <dbReference type="PROSITE-ProRule" id="PRU00708"/>
    </source>
</evidence>
<dbReference type="PANTHER" id="PTHR46870">
    <property type="entry name" value="PROTEIN THYLAKOID ASSEMBLY 8-LIKE, CHLOROPLASTIC"/>
    <property type="match status" value="1"/>
</dbReference>
<dbReference type="PANTHER" id="PTHR46870:SF2">
    <property type="entry name" value="PROTEIN THYLAKOID ASSEMBLY 8-LIKE, CHLOROPLASTIC"/>
    <property type="match status" value="1"/>
</dbReference>
<dbReference type="InterPro" id="IPR002885">
    <property type="entry name" value="PPR_rpt"/>
</dbReference>